<gene>
    <name evidence="1" type="ORF">SE18_11840</name>
</gene>
<evidence type="ECO:0000313" key="2">
    <source>
        <dbReference type="Proteomes" id="UP000050277"/>
    </source>
</evidence>
<dbReference type="EMBL" id="LGKP01000021">
    <property type="protein sequence ID" value="KPL86676.1"/>
    <property type="molecule type" value="Genomic_DNA"/>
</dbReference>
<evidence type="ECO:0000313" key="1">
    <source>
        <dbReference type="EMBL" id="KPL86676.1"/>
    </source>
</evidence>
<keyword evidence="2" id="KW-1185">Reference proteome</keyword>
<sequence length="210" mass="23868">MSTVIEEPPIVGLSRWLKLLDEWATFYETDPKAERTPSREELSAFDRAQSLYLLKERAIQTLYLSQSPSVSLGILEGPTPKTRIWLCENCRAQARKANLSPVEYAETTGGCAKCQREGLENDYYSLYVLNVDYGALGNWQFHTPVPIGQSYFPAPRSEAAPVVGRRPVDRQGRMTRLGQPISAANRRQYPEHTVVWHVWNGIKMLRAEIN</sequence>
<dbReference type="Proteomes" id="UP000050277">
    <property type="component" value="Unassembled WGS sequence"/>
</dbReference>
<accession>A0A0P6YN31</accession>
<name>A0A0P6YN31_9CHLR</name>
<dbReference type="OrthoDB" id="1806726at2"/>
<dbReference type="RefSeq" id="WP_054534665.1">
    <property type="nucleotide sequence ID" value="NZ_LGKP01000021.1"/>
</dbReference>
<reference evidence="1 2" key="1">
    <citation type="submission" date="2015-07" db="EMBL/GenBank/DDBJ databases">
        <title>Whole genome sequence of Herpetosiphon geysericola DSM 7119.</title>
        <authorList>
            <person name="Hemp J."/>
            <person name="Ward L.M."/>
            <person name="Pace L.A."/>
            <person name="Fischer W.W."/>
        </authorList>
    </citation>
    <scope>NUCLEOTIDE SEQUENCE [LARGE SCALE GENOMIC DNA]</scope>
    <source>
        <strain evidence="1 2">DSM 7119</strain>
    </source>
</reference>
<protein>
    <submittedName>
        <fullName evidence="1">Uncharacterized protein</fullName>
    </submittedName>
</protein>
<organism evidence="1 2">
    <name type="scientific">Herpetosiphon geysericola</name>
    <dbReference type="NCBI Taxonomy" id="70996"/>
    <lineage>
        <taxon>Bacteria</taxon>
        <taxon>Bacillati</taxon>
        <taxon>Chloroflexota</taxon>
        <taxon>Chloroflexia</taxon>
        <taxon>Herpetosiphonales</taxon>
        <taxon>Herpetosiphonaceae</taxon>
        <taxon>Herpetosiphon</taxon>
    </lineage>
</organism>
<dbReference type="STRING" id="70996.SE18_11840"/>
<dbReference type="AlphaFoldDB" id="A0A0P6YN31"/>
<proteinExistence type="predicted"/>
<comment type="caution">
    <text evidence="1">The sequence shown here is derived from an EMBL/GenBank/DDBJ whole genome shotgun (WGS) entry which is preliminary data.</text>
</comment>